<keyword evidence="2" id="KW-0813">Transport</keyword>
<feature type="transmembrane region" description="Helical" evidence="6">
    <location>
        <begin position="317"/>
        <end position="337"/>
    </location>
</feature>
<gene>
    <name evidence="8" type="ORF">A2Y75_08565</name>
</gene>
<feature type="transmembrane region" description="Helical" evidence="6">
    <location>
        <begin position="95"/>
        <end position="117"/>
    </location>
</feature>
<feature type="transmembrane region" description="Helical" evidence="6">
    <location>
        <begin position="390"/>
        <end position="409"/>
    </location>
</feature>
<evidence type="ECO:0000256" key="4">
    <source>
        <dbReference type="ARBA" id="ARBA00022989"/>
    </source>
</evidence>
<feature type="transmembrane region" description="Helical" evidence="6">
    <location>
        <begin position="429"/>
        <end position="451"/>
    </location>
</feature>
<dbReference type="Proteomes" id="UP000177876">
    <property type="component" value="Unassembled WGS sequence"/>
</dbReference>
<evidence type="ECO:0000256" key="6">
    <source>
        <dbReference type="SAM" id="Phobius"/>
    </source>
</evidence>
<evidence type="ECO:0000256" key="3">
    <source>
        <dbReference type="ARBA" id="ARBA00022692"/>
    </source>
</evidence>
<feature type="domain" description="Major facilitator superfamily (MFS) profile" evidence="7">
    <location>
        <begin position="1"/>
        <end position="457"/>
    </location>
</feature>
<comment type="subcellular location">
    <subcellularLocation>
        <location evidence="1">Cell membrane</location>
        <topology evidence="1">Multi-pass membrane protein</topology>
    </subcellularLocation>
</comment>
<comment type="caution">
    <text evidence="8">The sequence shown here is derived from an EMBL/GenBank/DDBJ whole genome shotgun (WGS) entry which is preliminary data.</text>
</comment>
<protein>
    <recommendedName>
        <fullName evidence="7">Major facilitator superfamily (MFS) profile domain-containing protein</fullName>
    </recommendedName>
</protein>
<name>A0A1F2WMY4_9ACTN</name>
<dbReference type="PROSITE" id="PS50850">
    <property type="entry name" value="MFS"/>
    <property type="match status" value="1"/>
</dbReference>
<dbReference type="Gene3D" id="1.20.1250.20">
    <property type="entry name" value="MFS general substrate transporter like domains"/>
    <property type="match status" value="1"/>
</dbReference>
<dbReference type="STRING" id="1797197.A2Y75_08565"/>
<evidence type="ECO:0000259" key="7">
    <source>
        <dbReference type="PROSITE" id="PS50850"/>
    </source>
</evidence>
<keyword evidence="5 6" id="KW-0472">Membrane</keyword>
<sequence>MLAVLLGQLITPLDVGLNNTSLPTIGQSLNLGVAASGWIMGVFWLFATVFMIIAGRTGDVLGRRKIFSYGIFVFIVGSLASGFSPNYPVLLAARAVQGLGAALTSSNALALICCSFSEEQRGKALGLLAACISLGFTIGPLLGGFICSSLGWRYIFFVNIPLGLVALILCLRFVEESETEPDQSIDLLGALILLTILAPASLSLIQVSSWGWLSPYTISLFLLALVAGWVFVMHERAAAQPVIDLGLLRIPAFSLSNMATYALFISSRLALFIAPFYLQYYRDMPVYLIGLVISLTNVIPLVLLIPSGIISDRVGTTGLELFGMSSIALSLGLPLVAGSQLTMPLLIISLLLIGLGYGVFYSPNLRAVMGSVPQSGLGFAGGVTATMRNFGFLTSIGLASSVLGVWAVQRPDSPGTAFSDPGFQTAVKHAYFAAFLVALAGLAFLLLRGYLSARSAKKIDILY</sequence>
<dbReference type="GO" id="GO:0022857">
    <property type="term" value="F:transmembrane transporter activity"/>
    <property type="evidence" value="ECO:0007669"/>
    <property type="project" value="InterPro"/>
</dbReference>
<organism evidence="8 9">
    <name type="scientific">Candidatus Solincola sediminis</name>
    <dbReference type="NCBI Taxonomy" id="1797199"/>
    <lineage>
        <taxon>Bacteria</taxon>
        <taxon>Bacillati</taxon>
        <taxon>Actinomycetota</taxon>
        <taxon>Candidatus Geothermincolia</taxon>
        <taxon>Candidatus Geothermincolales</taxon>
        <taxon>Candidatus Geothermincolaceae</taxon>
        <taxon>Candidatus Solincola</taxon>
    </lineage>
</organism>
<accession>A0A1F2WMY4</accession>
<feature type="transmembrane region" description="Helical" evidence="6">
    <location>
        <begin position="213"/>
        <end position="232"/>
    </location>
</feature>
<feature type="transmembrane region" description="Helical" evidence="6">
    <location>
        <begin position="32"/>
        <end position="54"/>
    </location>
</feature>
<dbReference type="SUPFAM" id="SSF103473">
    <property type="entry name" value="MFS general substrate transporter"/>
    <property type="match status" value="2"/>
</dbReference>
<dbReference type="AlphaFoldDB" id="A0A1F2WMY4"/>
<dbReference type="InterPro" id="IPR011701">
    <property type="entry name" value="MFS"/>
</dbReference>
<dbReference type="Gene3D" id="1.20.1720.10">
    <property type="entry name" value="Multidrug resistance protein D"/>
    <property type="match status" value="1"/>
</dbReference>
<evidence type="ECO:0000313" key="9">
    <source>
        <dbReference type="Proteomes" id="UP000177876"/>
    </source>
</evidence>
<evidence type="ECO:0000256" key="1">
    <source>
        <dbReference type="ARBA" id="ARBA00004651"/>
    </source>
</evidence>
<feature type="transmembrane region" description="Helical" evidence="6">
    <location>
        <begin position="66"/>
        <end position="83"/>
    </location>
</feature>
<dbReference type="CDD" id="cd17321">
    <property type="entry name" value="MFS_MMR_MDR_like"/>
    <property type="match status" value="1"/>
</dbReference>
<dbReference type="InterPro" id="IPR036259">
    <property type="entry name" value="MFS_trans_sf"/>
</dbReference>
<feature type="transmembrane region" description="Helical" evidence="6">
    <location>
        <begin position="124"/>
        <end position="146"/>
    </location>
</feature>
<reference evidence="8 9" key="1">
    <citation type="journal article" date="2016" name="Nat. Commun.">
        <title>Thousands of microbial genomes shed light on interconnected biogeochemical processes in an aquifer system.</title>
        <authorList>
            <person name="Anantharaman K."/>
            <person name="Brown C.T."/>
            <person name="Hug L.A."/>
            <person name="Sharon I."/>
            <person name="Castelle C.J."/>
            <person name="Probst A.J."/>
            <person name="Thomas B.C."/>
            <person name="Singh A."/>
            <person name="Wilkins M.J."/>
            <person name="Karaoz U."/>
            <person name="Brodie E.L."/>
            <person name="Williams K.H."/>
            <person name="Hubbard S.S."/>
            <person name="Banfield J.F."/>
        </authorList>
    </citation>
    <scope>NUCLEOTIDE SEQUENCE [LARGE SCALE GENOMIC DNA]</scope>
</reference>
<feature type="transmembrane region" description="Helical" evidence="6">
    <location>
        <begin position="186"/>
        <end position="207"/>
    </location>
</feature>
<dbReference type="PANTHER" id="PTHR42718:SF9">
    <property type="entry name" value="MAJOR FACILITATOR SUPERFAMILY MULTIDRUG TRANSPORTER MFSC"/>
    <property type="match status" value="1"/>
</dbReference>
<feature type="transmembrane region" description="Helical" evidence="6">
    <location>
        <begin position="343"/>
        <end position="361"/>
    </location>
</feature>
<evidence type="ECO:0000256" key="2">
    <source>
        <dbReference type="ARBA" id="ARBA00022448"/>
    </source>
</evidence>
<dbReference type="PANTHER" id="PTHR42718">
    <property type="entry name" value="MAJOR FACILITATOR SUPERFAMILY MULTIDRUG TRANSPORTER MFSC"/>
    <property type="match status" value="1"/>
</dbReference>
<proteinExistence type="predicted"/>
<dbReference type="EMBL" id="MELK01000025">
    <property type="protein sequence ID" value="OFW58202.1"/>
    <property type="molecule type" value="Genomic_DNA"/>
</dbReference>
<feature type="transmembrane region" description="Helical" evidence="6">
    <location>
        <begin position="284"/>
        <end position="305"/>
    </location>
</feature>
<evidence type="ECO:0000313" key="8">
    <source>
        <dbReference type="EMBL" id="OFW58202.1"/>
    </source>
</evidence>
<dbReference type="Pfam" id="PF07690">
    <property type="entry name" value="MFS_1"/>
    <property type="match status" value="1"/>
</dbReference>
<keyword evidence="4 6" id="KW-1133">Transmembrane helix</keyword>
<keyword evidence="3 6" id="KW-0812">Transmembrane</keyword>
<evidence type="ECO:0000256" key="5">
    <source>
        <dbReference type="ARBA" id="ARBA00023136"/>
    </source>
</evidence>
<dbReference type="InterPro" id="IPR020846">
    <property type="entry name" value="MFS_dom"/>
</dbReference>
<feature type="transmembrane region" description="Helical" evidence="6">
    <location>
        <begin position="253"/>
        <end position="278"/>
    </location>
</feature>
<feature type="transmembrane region" description="Helical" evidence="6">
    <location>
        <begin position="152"/>
        <end position="174"/>
    </location>
</feature>
<dbReference type="GO" id="GO:0005886">
    <property type="term" value="C:plasma membrane"/>
    <property type="evidence" value="ECO:0007669"/>
    <property type="project" value="UniProtKB-SubCell"/>
</dbReference>